<dbReference type="Pfam" id="PF00400">
    <property type="entry name" value="WD40"/>
    <property type="match status" value="2"/>
</dbReference>
<keyword evidence="1 3" id="KW-0853">WD repeat</keyword>
<dbReference type="EMBL" id="BAAABV010000035">
    <property type="protein sequence ID" value="GAA0324720.1"/>
    <property type="molecule type" value="Genomic_DNA"/>
</dbReference>
<dbReference type="InterPro" id="IPR001680">
    <property type="entry name" value="WD40_rpt"/>
</dbReference>
<feature type="repeat" description="WD" evidence="3">
    <location>
        <begin position="124"/>
        <end position="157"/>
    </location>
</feature>
<organism evidence="4 5">
    <name type="scientific">Streptomyces polychromogenes</name>
    <dbReference type="NCBI Taxonomy" id="67342"/>
    <lineage>
        <taxon>Bacteria</taxon>
        <taxon>Bacillati</taxon>
        <taxon>Actinomycetota</taxon>
        <taxon>Actinomycetes</taxon>
        <taxon>Kitasatosporales</taxon>
        <taxon>Streptomycetaceae</taxon>
        <taxon>Streptomyces</taxon>
    </lineage>
</organism>
<accession>A0ABN0W4B8</accession>
<dbReference type="Proteomes" id="UP001501867">
    <property type="component" value="Unassembled WGS sequence"/>
</dbReference>
<dbReference type="InterPro" id="IPR015943">
    <property type="entry name" value="WD40/YVTN_repeat-like_dom_sf"/>
</dbReference>
<dbReference type="PANTHER" id="PTHR19848">
    <property type="entry name" value="WD40 REPEAT PROTEIN"/>
    <property type="match status" value="1"/>
</dbReference>
<dbReference type="InterPro" id="IPR036322">
    <property type="entry name" value="WD40_repeat_dom_sf"/>
</dbReference>
<dbReference type="RefSeq" id="WP_344169998.1">
    <property type="nucleotide sequence ID" value="NZ_BAAABV010000035.1"/>
</dbReference>
<evidence type="ECO:0000313" key="5">
    <source>
        <dbReference type="Proteomes" id="UP001501867"/>
    </source>
</evidence>
<dbReference type="SUPFAM" id="SSF50978">
    <property type="entry name" value="WD40 repeat-like"/>
    <property type="match status" value="1"/>
</dbReference>
<name>A0ABN0W4B8_9ACTN</name>
<evidence type="ECO:0000256" key="2">
    <source>
        <dbReference type="ARBA" id="ARBA00022737"/>
    </source>
</evidence>
<proteinExistence type="predicted"/>
<protein>
    <submittedName>
        <fullName evidence="4">Uncharacterized protein</fullName>
    </submittedName>
</protein>
<dbReference type="PROSITE" id="PS50294">
    <property type="entry name" value="WD_REPEATS_REGION"/>
    <property type="match status" value="1"/>
</dbReference>
<keyword evidence="2" id="KW-0677">Repeat</keyword>
<reference evidence="4 5" key="1">
    <citation type="journal article" date="2019" name="Int. J. Syst. Evol. Microbiol.">
        <title>The Global Catalogue of Microorganisms (GCM) 10K type strain sequencing project: providing services to taxonomists for standard genome sequencing and annotation.</title>
        <authorList>
            <consortium name="The Broad Institute Genomics Platform"/>
            <consortium name="The Broad Institute Genome Sequencing Center for Infectious Disease"/>
            <person name="Wu L."/>
            <person name="Ma J."/>
        </authorList>
    </citation>
    <scope>NUCLEOTIDE SEQUENCE [LARGE SCALE GENOMIC DNA]</scope>
    <source>
        <strain evidence="4 5">JCM 4505</strain>
    </source>
</reference>
<feature type="repeat" description="WD" evidence="3">
    <location>
        <begin position="82"/>
        <end position="123"/>
    </location>
</feature>
<dbReference type="PROSITE" id="PS00678">
    <property type="entry name" value="WD_REPEATS_1"/>
    <property type="match status" value="1"/>
</dbReference>
<evidence type="ECO:0000313" key="4">
    <source>
        <dbReference type="EMBL" id="GAA0324720.1"/>
    </source>
</evidence>
<evidence type="ECO:0000256" key="1">
    <source>
        <dbReference type="ARBA" id="ARBA00022574"/>
    </source>
</evidence>
<dbReference type="SMART" id="SM00320">
    <property type="entry name" value="WD40"/>
    <property type="match status" value="2"/>
</dbReference>
<dbReference type="PROSITE" id="PS50082">
    <property type="entry name" value="WD_REPEATS_2"/>
    <property type="match status" value="2"/>
</dbReference>
<dbReference type="Gene3D" id="2.130.10.10">
    <property type="entry name" value="YVTN repeat-like/Quinoprotein amine dehydrogenase"/>
    <property type="match status" value="1"/>
</dbReference>
<dbReference type="PANTHER" id="PTHR19848:SF8">
    <property type="entry name" value="F-BOX AND WD REPEAT DOMAIN CONTAINING 7"/>
    <property type="match status" value="1"/>
</dbReference>
<keyword evidence="5" id="KW-1185">Reference proteome</keyword>
<gene>
    <name evidence="4" type="ORF">GCM10010302_74820</name>
</gene>
<dbReference type="InterPro" id="IPR019775">
    <property type="entry name" value="WD40_repeat_CS"/>
</dbReference>
<sequence>MIRSFYADCDGRRIAAGAGTTVRLRDHDHAHQAEVHLRSGGSSARDVETSVDGRLPLTVSGLPQGTARVGDIASRECIGSFPAAREHQVTKVRLLADGRYAISGGKDGTVRIWDVVTGRCLSVLKGHRGSVHSLAVTPDGRLAMSASSDLVRLWELDWEWEARRPADWDEGARPHLEGFLFRFGNRPDWTEDDFEGLVRRLQDGGYGWLRRDGIRAELARMTTLDPEGPTSLRERLRRRWSQRAVMRKDG</sequence>
<evidence type="ECO:0000256" key="3">
    <source>
        <dbReference type="PROSITE-ProRule" id="PRU00221"/>
    </source>
</evidence>
<comment type="caution">
    <text evidence="4">The sequence shown here is derived from an EMBL/GenBank/DDBJ whole genome shotgun (WGS) entry which is preliminary data.</text>
</comment>